<sequence>MTDSPSENHAFSTRTEGDKDTHSVLASVGCLLGQSGTPDPLPQTGSRKNVPPETGRGTETPARTDGVPTDGQPLSRIVGRRDPGQVFRLEERGLEDALVPQPGDRRRAERRDPVEALDVTDLVDLDLGQNSPVGDQHHPRETESFPQFPDLACQRRGIGRVATEDLDGGTSAGGAQKPVNDLGQAFLAVPVVGTLGQTVAPRAVPDDTSSSTRVPSWRCFWARAASIFPGPTEGRPRHRRARLRWPRPHPGPLRAWKWPSRGTAPGKERDWRPVRSIGGRSGPPEGSAAGCVLNPGELSDPRQTRGAHHPDHGRHVPVGQGVDAGEIMRDHARSWDKTPTACPAMPALTTSRMWGERTRNWQPCRLFISSGNRLSRIPREEERSTRQREKEIYLSQQNSSLLPQLA</sequence>
<dbReference type="AlphaFoldDB" id="A0A2I2MHE1"/>
<protein>
    <submittedName>
        <fullName evidence="2">Uncharacterized protein</fullName>
    </submittedName>
</protein>
<feature type="region of interest" description="Disordered" evidence="1">
    <location>
        <begin position="377"/>
        <end position="406"/>
    </location>
</feature>
<feature type="compositionally biased region" description="Low complexity" evidence="1">
    <location>
        <begin position="394"/>
        <end position="406"/>
    </location>
</feature>
<feature type="region of interest" description="Disordered" evidence="1">
    <location>
        <begin position="126"/>
        <end position="150"/>
    </location>
</feature>
<name>A0A2I2MHE1_9BACT</name>
<proteinExistence type="predicted"/>
<feature type="compositionally biased region" description="Basic and acidic residues" evidence="1">
    <location>
        <begin position="103"/>
        <end position="113"/>
    </location>
</feature>
<feature type="compositionally biased region" description="Basic and acidic residues" evidence="1">
    <location>
        <begin position="377"/>
        <end position="392"/>
    </location>
</feature>
<gene>
    <name evidence="2" type="ORF">LFTS_01767</name>
</gene>
<feature type="compositionally biased region" description="Polar residues" evidence="1">
    <location>
        <begin position="1"/>
        <end position="14"/>
    </location>
</feature>
<dbReference type="EMBL" id="LT966316">
    <property type="protein sequence ID" value="SOU93119.1"/>
    <property type="molecule type" value="Genomic_DNA"/>
</dbReference>
<feature type="region of interest" description="Disordered" evidence="1">
    <location>
        <begin position="254"/>
        <end position="319"/>
    </location>
</feature>
<feature type="compositionally biased region" description="Basic and acidic residues" evidence="1">
    <location>
        <begin position="79"/>
        <end position="95"/>
    </location>
</feature>
<evidence type="ECO:0000313" key="2">
    <source>
        <dbReference type="EMBL" id="SOU93119.1"/>
    </source>
</evidence>
<organism evidence="2">
    <name type="scientific">Leptospirillum ferriphilum</name>
    <dbReference type="NCBI Taxonomy" id="178606"/>
    <lineage>
        <taxon>Bacteria</taxon>
        <taxon>Pseudomonadati</taxon>
        <taxon>Nitrospirota</taxon>
        <taxon>Nitrospiria</taxon>
        <taxon>Nitrospirales</taxon>
        <taxon>Nitrospiraceae</taxon>
        <taxon>Leptospirillum</taxon>
    </lineage>
</organism>
<accession>A0A2I2MHE1</accession>
<evidence type="ECO:0000256" key="1">
    <source>
        <dbReference type="SAM" id="MobiDB-lite"/>
    </source>
</evidence>
<feature type="compositionally biased region" description="Basic and acidic residues" evidence="1">
    <location>
        <begin position="299"/>
        <end position="314"/>
    </location>
</feature>
<reference evidence="2" key="1">
    <citation type="submission" date="2017-12" db="EMBL/GenBank/DDBJ databases">
        <authorList>
            <consortium name="SysMetEx"/>
        </authorList>
    </citation>
    <scope>NUCLEOTIDE SEQUENCE</scope>
    <source>
        <strain evidence="2">Pb_238</strain>
    </source>
</reference>
<feature type="region of interest" description="Disordered" evidence="1">
    <location>
        <begin position="1"/>
        <end position="113"/>
    </location>
</feature>